<proteinExistence type="predicted"/>
<comment type="caution">
    <text evidence="1">The sequence shown here is derived from an EMBL/GenBank/DDBJ whole genome shotgun (WGS) entry which is preliminary data.</text>
</comment>
<reference evidence="1 2" key="1">
    <citation type="journal article" date="2018" name="Mol. Plant">
        <title>The genome of Artemisia annua provides insight into the evolution of Asteraceae family and artemisinin biosynthesis.</title>
        <authorList>
            <person name="Shen Q."/>
            <person name="Zhang L."/>
            <person name="Liao Z."/>
            <person name="Wang S."/>
            <person name="Yan T."/>
            <person name="Shi P."/>
            <person name="Liu M."/>
            <person name="Fu X."/>
            <person name="Pan Q."/>
            <person name="Wang Y."/>
            <person name="Lv Z."/>
            <person name="Lu X."/>
            <person name="Zhang F."/>
            <person name="Jiang W."/>
            <person name="Ma Y."/>
            <person name="Chen M."/>
            <person name="Hao X."/>
            <person name="Li L."/>
            <person name="Tang Y."/>
            <person name="Lv G."/>
            <person name="Zhou Y."/>
            <person name="Sun X."/>
            <person name="Brodelius P.E."/>
            <person name="Rose J.K.C."/>
            <person name="Tang K."/>
        </authorList>
    </citation>
    <scope>NUCLEOTIDE SEQUENCE [LARGE SCALE GENOMIC DNA]</scope>
    <source>
        <strain evidence="2">cv. Huhao1</strain>
        <tissue evidence="1">Leaf</tissue>
    </source>
</reference>
<dbReference type="AlphaFoldDB" id="A0A2U1NAS8"/>
<name>A0A2U1NAS8_ARTAN</name>
<organism evidence="1 2">
    <name type="scientific">Artemisia annua</name>
    <name type="common">Sweet wormwood</name>
    <dbReference type="NCBI Taxonomy" id="35608"/>
    <lineage>
        <taxon>Eukaryota</taxon>
        <taxon>Viridiplantae</taxon>
        <taxon>Streptophyta</taxon>
        <taxon>Embryophyta</taxon>
        <taxon>Tracheophyta</taxon>
        <taxon>Spermatophyta</taxon>
        <taxon>Magnoliopsida</taxon>
        <taxon>eudicotyledons</taxon>
        <taxon>Gunneridae</taxon>
        <taxon>Pentapetalae</taxon>
        <taxon>asterids</taxon>
        <taxon>campanulids</taxon>
        <taxon>Asterales</taxon>
        <taxon>Asteraceae</taxon>
        <taxon>Asteroideae</taxon>
        <taxon>Anthemideae</taxon>
        <taxon>Artemisiinae</taxon>
        <taxon>Artemisia</taxon>
    </lineage>
</organism>
<accession>A0A2U1NAS8</accession>
<dbReference type="Proteomes" id="UP000245207">
    <property type="component" value="Unassembled WGS sequence"/>
</dbReference>
<evidence type="ECO:0000313" key="1">
    <source>
        <dbReference type="EMBL" id="PWA70615.1"/>
    </source>
</evidence>
<gene>
    <name evidence="1" type="ORF">CTI12_AA286300</name>
</gene>
<evidence type="ECO:0000313" key="2">
    <source>
        <dbReference type="Proteomes" id="UP000245207"/>
    </source>
</evidence>
<dbReference type="EMBL" id="PKPP01003210">
    <property type="protein sequence ID" value="PWA70615.1"/>
    <property type="molecule type" value="Genomic_DNA"/>
</dbReference>
<keyword evidence="2" id="KW-1185">Reference proteome</keyword>
<sequence length="54" mass="6211">MAEQQIDDGATDQRRNNRLTADRLLIDDGLTMERRFESAVNGIDGFDIESVVWR</sequence>
<protein>
    <submittedName>
        <fullName evidence="1">Uncharacterized protein</fullName>
    </submittedName>
</protein>